<keyword evidence="2" id="KW-1185">Reference proteome</keyword>
<proteinExistence type="predicted"/>
<evidence type="ECO:0000313" key="1">
    <source>
        <dbReference type="EMBL" id="KZO90932.1"/>
    </source>
</evidence>
<reference evidence="1 2" key="1">
    <citation type="journal article" date="2016" name="Mol. Biol. Evol.">
        <title>Comparative Genomics of Early-Diverging Mushroom-Forming Fungi Provides Insights into the Origins of Lignocellulose Decay Capabilities.</title>
        <authorList>
            <person name="Nagy L.G."/>
            <person name="Riley R."/>
            <person name="Tritt A."/>
            <person name="Adam C."/>
            <person name="Daum C."/>
            <person name="Floudas D."/>
            <person name="Sun H."/>
            <person name="Yadav J.S."/>
            <person name="Pangilinan J."/>
            <person name="Larsson K.H."/>
            <person name="Matsuura K."/>
            <person name="Barry K."/>
            <person name="Labutti K."/>
            <person name="Kuo R."/>
            <person name="Ohm R.A."/>
            <person name="Bhattacharya S.S."/>
            <person name="Shirouzu T."/>
            <person name="Yoshinaga Y."/>
            <person name="Martin F.M."/>
            <person name="Grigoriev I.V."/>
            <person name="Hibbett D.S."/>
        </authorList>
    </citation>
    <scope>NUCLEOTIDE SEQUENCE [LARGE SCALE GENOMIC DNA]</scope>
    <source>
        <strain evidence="1 2">TUFC12733</strain>
    </source>
</reference>
<dbReference type="EMBL" id="KV417331">
    <property type="protein sequence ID" value="KZO90932.1"/>
    <property type="molecule type" value="Genomic_DNA"/>
</dbReference>
<name>A0A167GUV9_CALVF</name>
<dbReference type="AlphaFoldDB" id="A0A167GUV9"/>
<organism evidence="1 2">
    <name type="scientific">Calocera viscosa (strain TUFC12733)</name>
    <dbReference type="NCBI Taxonomy" id="1330018"/>
    <lineage>
        <taxon>Eukaryota</taxon>
        <taxon>Fungi</taxon>
        <taxon>Dikarya</taxon>
        <taxon>Basidiomycota</taxon>
        <taxon>Agaricomycotina</taxon>
        <taxon>Dacrymycetes</taxon>
        <taxon>Dacrymycetales</taxon>
        <taxon>Dacrymycetaceae</taxon>
        <taxon>Calocera</taxon>
    </lineage>
</organism>
<dbReference type="Proteomes" id="UP000076738">
    <property type="component" value="Unassembled WGS sequence"/>
</dbReference>
<protein>
    <submittedName>
        <fullName evidence="1">Uncharacterized protein</fullName>
    </submittedName>
</protein>
<evidence type="ECO:0000313" key="2">
    <source>
        <dbReference type="Proteomes" id="UP000076738"/>
    </source>
</evidence>
<sequence>MPGIGPWKLWLTAPDTEHNIKVLRPNNKQDHPHLWHAQVLCKLEGLRYILQEPGDADTAMLDLGEWHIVLTFALSVHIGLKAVLKSDFEEAVEKIKVGLDRCIATVDAHTQTVDAKILKDDIKLWMSPDVGLSKAQKDMMRPLQKVAEELYKSLDVHEEHKWRLAIQDTPPSSGVLDASNHSFDRRAVEDLNRRLDDCQLEDHWPNWHIDQVLQLPIVYAGKSIAAGYVLELPR</sequence>
<accession>A0A167GUV9</accession>
<gene>
    <name evidence="1" type="ORF">CALVIDRAFT_568611</name>
</gene>